<evidence type="ECO:0000256" key="1">
    <source>
        <dbReference type="SAM" id="SignalP"/>
    </source>
</evidence>
<sequence length="51" mass="5764">MCGQLDWLWPSLVVRMLCQAAYPSHTSEAWVTVVTLAYMAPQKHPMLTTPC</sequence>
<keyword evidence="1" id="KW-0732">Signal</keyword>
<gene>
    <name evidence="2" type="ORF">E2C01_086098</name>
</gene>
<comment type="caution">
    <text evidence="2">The sequence shown here is derived from an EMBL/GenBank/DDBJ whole genome shotgun (WGS) entry which is preliminary data.</text>
</comment>
<dbReference type="EMBL" id="VSRR010086531">
    <property type="protein sequence ID" value="MPC91083.1"/>
    <property type="molecule type" value="Genomic_DNA"/>
</dbReference>
<feature type="chain" id="PRO_5023139618" evidence="1">
    <location>
        <begin position="21"/>
        <end position="51"/>
    </location>
</feature>
<keyword evidence="3" id="KW-1185">Reference proteome</keyword>
<proteinExistence type="predicted"/>
<dbReference type="Proteomes" id="UP000324222">
    <property type="component" value="Unassembled WGS sequence"/>
</dbReference>
<organism evidence="2 3">
    <name type="scientific">Portunus trituberculatus</name>
    <name type="common">Swimming crab</name>
    <name type="synonym">Neptunus trituberculatus</name>
    <dbReference type="NCBI Taxonomy" id="210409"/>
    <lineage>
        <taxon>Eukaryota</taxon>
        <taxon>Metazoa</taxon>
        <taxon>Ecdysozoa</taxon>
        <taxon>Arthropoda</taxon>
        <taxon>Crustacea</taxon>
        <taxon>Multicrustacea</taxon>
        <taxon>Malacostraca</taxon>
        <taxon>Eumalacostraca</taxon>
        <taxon>Eucarida</taxon>
        <taxon>Decapoda</taxon>
        <taxon>Pleocyemata</taxon>
        <taxon>Brachyura</taxon>
        <taxon>Eubrachyura</taxon>
        <taxon>Portunoidea</taxon>
        <taxon>Portunidae</taxon>
        <taxon>Portuninae</taxon>
        <taxon>Portunus</taxon>
    </lineage>
</organism>
<protein>
    <submittedName>
        <fullName evidence="2">Uncharacterized protein</fullName>
    </submittedName>
</protein>
<evidence type="ECO:0000313" key="3">
    <source>
        <dbReference type="Proteomes" id="UP000324222"/>
    </source>
</evidence>
<name>A0A5B7J9C9_PORTR</name>
<reference evidence="2 3" key="1">
    <citation type="submission" date="2019-05" db="EMBL/GenBank/DDBJ databases">
        <title>Another draft genome of Portunus trituberculatus and its Hox gene families provides insights of decapod evolution.</title>
        <authorList>
            <person name="Jeong J.-H."/>
            <person name="Song I."/>
            <person name="Kim S."/>
            <person name="Choi T."/>
            <person name="Kim D."/>
            <person name="Ryu S."/>
            <person name="Kim W."/>
        </authorList>
    </citation>
    <scope>NUCLEOTIDE SEQUENCE [LARGE SCALE GENOMIC DNA]</scope>
    <source>
        <tissue evidence="2">Muscle</tissue>
    </source>
</reference>
<evidence type="ECO:0000313" key="2">
    <source>
        <dbReference type="EMBL" id="MPC91083.1"/>
    </source>
</evidence>
<dbReference type="AlphaFoldDB" id="A0A5B7J9C9"/>
<feature type="signal peptide" evidence="1">
    <location>
        <begin position="1"/>
        <end position="20"/>
    </location>
</feature>
<accession>A0A5B7J9C9</accession>